<comment type="caution">
    <text evidence="2">The sequence shown here is derived from an EMBL/GenBank/DDBJ whole genome shotgun (WGS) entry which is preliminary data.</text>
</comment>
<evidence type="ECO:0000313" key="2">
    <source>
        <dbReference type="EMBL" id="GFQ75860.1"/>
    </source>
</evidence>
<protein>
    <submittedName>
        <fullName evidence="2">Uncharacterized protein</fullName>
    </submittedName>
</protein>
<dbReference type="EMBL" id="BMAO01011726">
    <property type="protein sequence ID" value="GFQ75860.1"/>
    <property type="molecule type" value="Genomic_DNA"/>
</dbReference>
<feature type="region of interest" description="Disordered" evidence="1">
    <location>
        <begin position="14"/>
        <end position="69"/>
    </location>
</feature>
<dbReference type="Proteomes" id="UP000887116">
    <property type="component" value="Unassembled WGS sequence"/>
</dbReference>
<gene>
    <name evidence="2" type="ORF">TNCT_169601</name>
</gene>
<evidence type="ECO:0000256" key="1">
    <source>
        <dbReference type="SAM" id="MobiDB-lite"/>
    </source>
</evidence>
<accession>A0A8X6KH22</accession>
<proteinExistence type="predicted"/>
<organism evidence="2 3">
    <name type="scientific">Trichonephila clavata</name>
    <name type="common">Joro spider</name>
    <name type="synonym">Nephila clavata</name>
    <dbReference type="NCBI Taxonomy" id="2740835"/>
    <lineage>
        <taxon>Eukaryota</taxon>
        <taxon>Metazoa</taxon>
        <taxon>Ecdysozoa</taxon>
        <taxon>Arthropoda</taxon>
        <taxon>Chelicerata</taxon>
        <taxon>Arachnida</taxon>
        <taxon>Araneae</taxon>
        <taxon>Araneomorphae</taxon>
        <taxon>Entelegynae</taxon>
        <taxon>Araneoidea</taxon>
        <taxon>Nephilidae</taxon>
        <taxon>Trichonephila</taxon>
    </lineage>
</organism>
<name>A0A8X6KH22_TRICU</name>
<dbReference type="AlphaFoldDB" id="A0A8X6KH22"/>
<evidence type="ECO:0000313" key="3">
    <source>
        <dbReference type="Proteomes" id="UP000887116"/>
    </source>
</evidence>
<keyword evidence="3" id="KW-1185">Reference proteome</keyword>
<sequence length="69" mass="7376">MNRQALEPLITALEDGKGSGTGTEDSVRINQHPPSELRIPVAQEPERVGYQAGPNLGQEADVNLNEPLG</sequence>
<reference evidence="2" key="1">
    <citation type="submission" date="2020-07" db="EMBL/GenBank/DDBJ databases">
        <title>Multicomponent nature underlies the extraordinary mechanical properties of spider dragline silk.</title>
        <authorList>
            <person name="Kono N."/>
            <person name="Nakamura H."/>
            <person name="Mori M."/>
            <person name="Yoshida Y."/>
            <person name="Ohtoshi R."/>
            <person name="Malay A.D."/>
            <person name="Moran D.A.P."/>
            <person name="Tomita M."/>
            <person name="Numata K."/>
            <person name="Arakawa K."/>
        </authorList>
    </citation>
    <scope>NUCLEOTIDE SEQUENCE</scope>
</reference>
<feature type="compositionally biased region" description="Polar residues" evidence="1">
    <location>
        <begin position="22"/>
        <end position="33"/>
    </location>
</feature>